<dbReference type="Gene3D" id="3.40.720.10">
    <property type="entry name" value="Alkaline Phosphatase, subunit A"/>
    <property type="match status" value="1"/>
</dbReference>
<dbReference type="CDD" id="cd16145">
    <property type="entry name" value="ARS_like"/>
    <property type="match status" value="1"/>
</dbReference>
<dbReference type="Gene3D" id="3.30.1120.10">
    <property type="match status" value="1"/>
</dbReference>
<protein>
    <submittedName>
        <fullName evidence="5">Type I phosphodiesterase/nucleotide pyrophosphatase</fullName>
    </submittedName>
</protein>
<sequence>MLNSYNKMFQKFLLPHEQILSYGYQCLRAKILIIIFVKMNVELKKYIYIYNTKSFIPNDRYIMKTLSSIALTQVVWLSAIPALAHKTHKPNIVYIMCDDMGYGDLACYGQRYILTPNIDRLASDGMRFTQAYAGAPVSAPSRACFMTGQHSGHTEVRGNKEYWSAKNTVLYGNNRDFAIVGQHPYDPNHVIIPEILKANGYQTGMFGKWAGGYEGSESTPDKRGIDEFFGYICQFQAHLYYPNFLNSYSRTLGDKAVKRVVLEDNIAYPMFGDDYSKRQSYSADLIHQHALQWLKKQTADKPFLGIFTYTLPHAELAQPNDSLLAFYKRRFFTDKTWGGQEASRYNAVVHTHAQFAAMITRLDAYVGEIVNVLKQKGLDDNTIVIFTSDNGPHEEGGADPSFFNRDGKLRGIKRQCFEGGIRIPFIAYWKGHIEAGKVNTTPFAFYDLMPTFCDLAGVKNYTKRYRNKRSKDDYFDGISIVPTLLGHENAQQHHPYLYWEFAETNQIAVRMGDWKLVVIKGVPHLFNLANDLHEDHDVAALHPEVVQKMIDIIYKEHVDSKLFPITLPQKQSS</sequence>
<proteinExistence type="inferred from homology"/>
<evidence type="ECO:0000313" key="6">
    <source>
        <dbReference type="Proteomes" id="UP000017023"/>
    </source>
</evidence>
<reference evidence="5 6" key="1">
    <citation type="submission" date="2013-08" db="EMBL/GenBank/DDBJ databases">
        <authorList>
            <person name="Durkin A.S."/>
            <person name="Haft D.R."/>
            <person name="McCorrison J."/>
            <person name="Torralba M."/>
            <person name="Gillis M."/>
            <person name="Haft D.H."/>
            <person name="Methe B."/>
            <person name="Sutton G."/>
            <person name="Nelson K.E."/>
        </authorList>
    </citation>
    <scope>NUCLEOTIDE SEQUENCE [LARGE SCALE GENOMIC DNA]</scope>
    <source>
        <strain evidence="5 6">F0493</strain>
    </source>
</reference>
<accession>U2KTU7</accession>
<dbReference type="InterPro" id="IPR000917">
    <property type="entry name" value="Sulfatase_N"/>
</dbReference>
<evidence type="ECO:0000256" key="1">
    <source>
        <dbReference type="ARBA" id="ARBA00008779"/>
    </source>
</evidence>
<evidence type="ECO:0000313" key="5">
    <source>
        <dbReference type="EMBL" id="ERK01902.1"/>
    </source>
</evidence>
<organism evidence="5 6">
    <name type="scientific">Segatella salivae F0493</name>
    <dbReference type="NCBI Taxonomy" id="1395125"/>
    <lineage>
        <taxon>Bacteria</taxon>
        <taxon>Pseudomonadati</taxon>
        <taxon>Bacteroidota</taxon>
        <taxon>Bacteroidia</taxon>
        <taxon>Bacteroidales</taxon>
        <taxon>Prevotellaceae</taxon>
        <taxon>Segatella</taxon>
    </lineage>
</organism>
<comment type="similarity">
    <text evidence="1">Belongs to the sulfatase family.</text>
</comment>
<name>U2KTU7_9BACT</name>
<dbReference type="PATRIC" id="fig|1395125.3.peg.766"/>
<dbReference type="GO" id="GO:0016787">
    <property type="term" value="F:hydrolase activity"/>
    <property type="evidence" value="ECO:0007669"/>
    <property type="project" value="UniProtKB-KW"/>
</dbReference>
<dbReference type="InterPro" id="IPR024607">
    <property type="entry name" value="Sulfatase_CS"/>
</dbReference>
<comment type="caution">
    <text evidence="5">The sequence shown here is derived from an EMBL/GenBank/DDBJ whole genome shotgun (WGS) entry which is preliminary data.</text>
</comment>
<evidence type="ECO:0000256" key="2">
    <source>
        <dbReference type="ARBA" id="ARBA00022801"/>
    </source>
</evidence>
<dbReference type="EMBL" id="AWGW01000007">
    <property type="protein sequence ID" value="ERK01902.1"/>
    <property type="molecule type" value="Genomic_DNA"/>
</dbReference>
<dbReference type="InterPro" id="IPR052701">
    <property type="entry name" value="GAG_Ulvan_Degrading_Sulfatases"/>
</dbReference>
<dbReference type="Proteomes" id="UP000017023">
    <property type="component" value="Unassembled WGS sequence"/>
</dbReference>
<dbReference type="PROSITE" id="PS00523">
    <property type="entry name" value="SULFATASE_1"/>
    <property type="match status" value="1"/>
</dbReference>
<comment type="PTM">
    <text evidence="3">The conversion to 3-oxoalanine (also known as C-formylglycine, FGly), of a serine or cysteine residue in prokaryotes and of a cysteine residue in eukaryotes, is critical for catalytic activity.</text>
</comment>
<evidence type="ECO:0000256" key="3">
    <source>
        <dbReference type="PIRSR" id="PIRSR600917-52"/>
    </source>
</evidence>
<feature type="domain" description="Sulfatase N-terminal" evidence="4">
    <location>
        <begin position="90"/>
        <end position="458"/>
    </location>
</feature>
<dbReference type="AlphaFoldDB" id="U2KTU7"/>
<keyword evidence="2" id="KW-0378">Hydrolase</keyword>
<dbReference type="Pfam" id="PF00884">
    <property type="entry name" value="Sulfatase"/>
    <property type="match status" value="1"/>
</dbReference>
<dbReference type="InterPro" id="IPR017850">
    <property type="entry name" value="Alkaline_phosphatase_core_sf"/>
</dbReference>
<gene>
    <name evidence="5" type="ORF">HMPREF9145_0178</name>
</gene>
<feature type="modified residue" description="3-oxoalanine (Ser)" evidence="3">
    <location>
        <position position="138"/>
    </location>
</feature>
<dbReference type="PANTHER" id="PTHR43751">
    <property type="entry name" value="SULFATASE"/>
    <property type="match status" value="1"/>
</dbReference>
<dbReference type="SUPFAM" id="SSF53649">
    <property type="entry name" value="Alkaline phosphatase-like"/>
    <property type="match status" value="1"/>
</dbReference>
<dbReference type="PANTHER" id="PTHR43751:SF3">
    <property type="entry name" value="SULFATASE N-TERMINAL DOMAIN-CONTAINING PROTEIN"/>
    <property type="match status" value="1"/>
</dbReference>
<evidence type="ECO:0000259" key="4">
    <source>
        <dbReference type="Pfam" id="PF00884"/>
    </source>
</evidence>